<name>A0ACC3Z744_COLTU</name>
<keyword evidence="2" id="KW-1185">Reference proteome</keyword>
<dbReference type="Proteomes" id="UP000805649">
    <property type="component" value="Unassembled WGS sequence"/>
</dbReference>
<organism evidence="1 2">
    <name type="scientific">Colletotrichum truncatum</name>
    <name type="common">Anthracnose fungus</name>
    <name type="synonym">Colletotrichum capsici</name>
    <dbReference type="NCBI Taxonomy" id="5467"/>
    <lineage>
        <taxon>Eukaryota</taxon>
        <taxon>Fungi</taxon>
        <taxon>Dikarya</taxon>
        <taxon>Ascomycota</taxon>
        <taxon>Pezizomycotina</taxon>
        <taxon>Sordariomycetes</taxon>
        <taxon>Hypocreomycetidae</taxon>
        <taxon>Glomerellales</taxon>
        <taxon>Glomerellaceae</taxon>
        <taxon>Colletotrichum</taxon>
        <taxon>Colletotrichum truncatum species complex</taxon>
    </lineage>
</organism>
<accession>A0ACC3Z744</accession>
<evidence type="ECO:0000313" key="2">
    <source>
        <dbReference type="Proteomes" id="UP000805649"/>
    </source>
</evidence>
<proteinExistence type="predicted"/>
<reference evidence="1 2" key="1">
    <citation type="journal article" date="2020" name="Phytopathology">
        <title>Genome Sequence Resources of Colletotrichum truncatum, C. plurivorum, C. musicola, and C. sojae: Four Species Pathogenic to Soybean (Glycine max).</title>
        <authorList>
            <person name="Rogerio F."/>
            <person name="Boufleur T.R."/>
            <person name="Ciampi-Guillardi M."/>
            <person name="Sukno S.A."/>
            <person name="Thon M.R."/>
            <person name="Massola Junior N.S."/>
            <person name="Baroncelli R."/>
        </authorList>
    </citation>
    <scope>NUCLEOTIDE SEQUENCE [LARGE SCALE GENOMIC DNA]</scope>
    <source>
        <strain evidence="1 2">CMES1059</strain>
    </source>
</reference>
<gene>
    <name evidence="1" type="ORF">CTRU02_206526</name>
</gene>
<sequence length="497" mass="55091">MIGVGSMGAAMSLLFAENDYRVFFFDPNKDNVDKLRRDAMNLGLDDRITGRESYEDLCQTVKDKSKPGVFVFSTPHGSVGDKAVDGLLSGGLEKGDIIIDCANEHWQVTERRQRKLDPKDIHYIGCGVSGGYQSARSGPSFSPGGSQDAVRQVLPFLEQLAAKGRNGKPCTGIVGPGGSGHFVKMIHNGIEQGMMSVLAEVWSIMVRGLGMSYSEIGKVFKDWNDSGPLHDCFLISIGVDISNAKDEKGDNPLAHVRDKVVQDAEESEGTGNWTCEAAVGLHQPAATIVSAHLFRYASAYAGQRRDNKEAAGGGIESKTLDVSDKQKFISTLHMATYFGFLTCFAQGMDIIQAQDRKMGWKLNYRSILQLWRGGCIIQADHIVDLFDELYSREDRNDDDDVLSNHEIAKELSQNFAALKQTVLKAVEADLCVPSLSQSLEYYKYSMSTELPTQFMEAELDYFGKHMFDKKEDPWPGEPKTGQHHFEWKQAKGKKDEQ</sequence>
<comment type="caution">
    <text evidence="1">The sequence shown here is derived from an EMBL/GenBank/DDBJ whole genome shotgun (WGS) entry which is preliminary data.</text>
</comment>
<protein>
    <submittedName>
        <fullName evidence="1">6-phosphogluconate decarboxylating</fullName>
    </submittedName>
</protein>
<evidence type="ECO:0000313" key="1">
    <source>
        <dbReference type="EMBL" id="KAL0939916.1"/>
    </source>
</evidence>
<dbReference type="EMBL" id="VUJX02000003">
    <property type="protein sequence ID" value="KAL0939916.1"/>
    <property type="molecule type" value="Genomic_DNA"/>
</dbReference>